<name>A0A8J4T4T3_CLAMG</name>
<feature type="non-terminal residue" evidence="2">
    <location>
        <position position="54"/>
    </location>
</feature>
<organism evidence="2 3">
    <name type="scientific">Clarias magur</name>
    <name type="common">Asian catfish</name>
    <name type="synonym">Macropteronotus magur</name>
    <dbReference type="NCBI Taxonomy" id="1594786"/>
    <lineage>
        <taxon>Eukaryota</taxon>
        <taxon>Metazoa</taxon>
        <taxon>Chordata</taxon>
        <taxon>Craniata</taxon>
        <taxon>Vertebrata</taxon>
        <taxon>Euteleostomi</taxon>
        <taxon>Actinopterygii</taxon>
        <taxon>Neopterygii</taxon>
        <taxon>Teleostei</taxon>
        <taxon>Ostariophysi</taxon>
        <taxon>Siluriformes</taxon>
        <taxon>Clariidae</taxon>
        <taxon>Clarias</taxon>
    </lineage>
</organism>
<sequence length="54" mass="5976">GVDAFRCVPCVQWLVCVSVWDRSALLSVGLRTRSTERHELSHPSGGGQHGCRLR</sequence>
<evidence type="ECO:0000313" key="2">
    <source>
        <dbReference type="EMBL" id="KAF5889241.1"/>
    </source>
</evidence>
<feature type="region of interest" description="Disordered" evidence="1">
    <location>
        <begin position="32"/>
        <end position="54"/>
    </location>
</feature>
<dbReference type="EMBL" id="QNUK01000839">
    <property type="protein sequence ID" value="KAF5889241.1"/>
    <property type="molecule type" value="Genomic_DNA"/>
</dbReference>
<keyword evidence="3" id="KW-1185">Reference proteome</keyword>
<dbReference type="Proteomes" id="UP000727407">
    <property type="component" value="Unassembled WGS sequence"/>
</dbReference>
<protein>
    <submittedName>
        <fullName evidence="2">Uncharacterized protein</fullName>
    </submittedName>
</protein>
<feature type="compositionally biased region" description="Gly residues" evidence="1">
    <location>
        <begin position="44"/>
        <end position="54"/>
    </location>
</feature>
<evidence type="ECO:0000313" key="3">
    <source>
        <dbReference type="Proteomes" id="UP000727407"/>
    </source>
</evidence>
<comment type="caution">
    <text evidence="2">The sequence shown here is derived from an EMBL/GenBank/DDBJ whole genome shotgun (WGS) entry which is preliminary data.</text>
</comment>
<proteinExistence type="predicted"/>
<feature type="non-terminal residue" evidence="2">
    <location>
        <position position="1"/>
    </location>
</feature>
<evidence type="ECO:0000256" key="1">
    <source>
        <dbReference type="SAM" id="MobiDB-lite"/>
    </source>
</evidence>
<accession>A0A8J4T4T3</accession>
<reference evidence="2" key="1">
    <citation type="submission" date="2020-07" db="EMBL/GenBank/DDBJ databases">
        <title>Clarias magur genome sequencing, assembly and annotation.</title>
        <authorList>
            <person name="Kushwaha B."/>
            <person name="Kumar R."/>
            <person name="Das P."/>
            <person name="Joshi C.G."/>
            <person name="Kumar D."/>
            <person name="Nagpure N.S."/>
            <person name="Pandey M."/>
            <person name="Agarwal S."/>
            <person name="Srivastava S."/>
            <person name="Singh M."/>
            <person name="Sahoo L."/>
            <person name="Jayasankar P."/>
            <person name="Meher P.K."/>
            <person name="Koringa P.G."/>
            <person name="Iquebal M.A."/>
            <person name="Das S.P."/>
            <person name="Bit A."/>
            <person name="Patnaik S."/>
            <person name="Patel N."/>
            <person name="Shah T.M."/>
            <person name="Hinsu A."/>
            <person name="Jena J.K."/>
        </authorList>
    </citation>
    <scope>NUCLEOTIDE SEQUENCE</scope>
    <source>
        <strain evidence="2">CIFAMagur01</strain>
        <tissue evidence="2">Testis</tissue>
    </source>
</reference>
<gene>
    <name evidence="2" type="ORF">DAT39_021059</name>
</gene>
<dbReference type="AlphaFoldDB" id="A0A8J4T4T3"/>